<dbReference type="AlphaFoldDB" id="A0A6A3NI36"/>
<dbReference type="GO" id="GO:0003676">
    <property type="term" value="F:nucleic acid binding"/>
    <property type="evidence" value="ECO:0007669"/>
    <property type="project" value="InterPro"/>
</dbReference>
<comment type="caution">
    <text evidence="1">The sequence shown here is derived from an EMBL/GenBank/DDBJ whole genome shotgun (WGS) entry which is preliminary data.</text>
</comment>
<evidence type="ECO:0008006" key="5">
    <source>
        <dbReference type="Google" id="ProtNLM"/>
    </source>
</evidence>
<organism evidence="1 3">
    <name type="scientific">Phytophthora rubi</name>
    <dbReference type="NCBI Taxonomy" id="129364"/>
    <lineage>
        <taxon>Eukaryota</taxon>
        <taxon>Sar</taxon>
        <taxon>Stramenopiles</taxon>
        <taxon>Oomycota</taxon>
        <taxon>Peronosporomycetes</taxon>
        <taxon>Peronosporales</taxon>
        <taxon>Peronosporaceae</taxon>
        <taxon>Phytophthora</taxon>
    </lineage>
</organism>
<evidence type="ECO:0000313" key="3">
    <source>
        <dbReference type="Proteomes" id="UP000429607"/>
    </source>
</evidence>
<evidence type="ECO:0000313" key="1">
    <source>
        <dbReference type="EMBL" id="KAE9041244.1"/>
    </source>
</evidence>
<dbReference type="Proteomes" id="UP000429607">
    <property type="component" value="Unassembled WGS sequence"/>
</dbReference>
<dbReference type="Gene3D" id="3.30.420.10">
    <property type="entry name" value="Ribonuclease H-like superfamily/Ribonuclease H"/>
    <property type="match status" value="1"/>
</dbReference>
<dbReference type="PANTHER" id="PTHR42648:SF28">
    <property type="entry name" value="TRANSPOSON-ENCODED PROTEIN WITH RIBONUCLEASE H-LIKE AND RETROVIRUS ZINC FINGER-LIKE DOMAINS"/>
    <property type="match status" value="1"/>
</dbReference>
<sequence length="197" mass="21722">MSYVPEAPVQSGNAGLDNIRRLVAGLGVEGKQTKNKQSRKDTGVNSAIDIIGGVIFSDLKGPMTPRGRLGDRYMVNFIDHRTNYCKIVLAKTKDVAAQKFKHFMVFFERQFHCRIHELHTDGGGEYKTLDLFCKDTGIARHRSPSKANPGSKSLLQMLTKGTPDLSDIVVFGSPRTVHQDAKNESLGECGKSAMIIE</sequence>
<protein>
    <recommendedName>
        <fullName evidence="5">Integrase catalytic domain-containing protein</fullName>
    </recommendedName>
</protein>
<dbReference type="Proteomes" id="UP000434957">
    <property type="component" value="Unassembled WGS sequence"/>
</dbReference>
<evidence type="ECO:0000313" key="4">
    <source>
        <dbReference type="Proteomes" id="UP000434957"/>
    </source>
</evidence>
<dbReference type="SUPFAM" id="SSF53098">
    <property type="entry name" value="Ribonuclease H-like"/>
    <property type="match status" value="1"/>
</dbReference>
<proteinExistence type="predicted"/>
<evidence type="ECO:0000313" key="2">
    <source>
        <dbReference type="EMBL" id="KAE9346140.1"/>
    </source>
</evidence>
<dbReference type="EMBL" id="QXFT01000361">
    <property type="protein sequence ID" value="KAE9346140.1"/>
    <property type="molecule type" value="Genomic_DNA"/>
</dbReference>
<name>A0A6A3NI36_9STRA</name>
<reference evidence="1 3" key="1">
    <citation type="submission" date="2018-09" db="EMBL/GenBank/DDBJ databases">
        <title>Genomic investigation of the strawberry pathogen Phytophthora fragariae indicates pathogenicity is determined by transcriptional variation in three key races.</title>
        <authorList>
            <person name="Adams T.M."/>
            <person name="Armitage A.D."/>
            <person name="Sobczyk M.K."/>
            <person name="Bates H.J."/>
            <person name="Dunwell J.M."/>
            <person name="Nellist C.F."/>
            <person name="Harrison R.J."/>
        </authorList>
    </citation>
    <scope>NUCLEOTIDE SEQUENCE [LARGE SCALE GENOMIC DNA]</scope>
    <source>
        <strain evidence="1 3">SCRP249</strain>
        <strain evidence="2 4">SCRP333</strain>
    </source>
</reference>
<dbReference type="InterPro" id="IPR036397">
    <property type="entry name" value="RNaseH_sf"/>
</dbReference>
<dbReference type="InterPro" id="IPR039537">
    <property type="entry name" value="Retrotran_Ty1/copia-like"/>
</dbReference>
<dbReference type="InterPro" id="IPR012337">
    <property type="entry name" value="RNaseH-like_sf"/>
</dbReference>
<accession>A0A6A3NI36</accession>
<keyword evidence="4" id="KW-1185">Reference proteome</keyword>
<dbReference type="EMBL" id="QXFV01000319">
    <property type="protein sequence ID" value="KAE9041244.1"/>
    <property type="molecule type" value="Genomic_DNA"/>
</dbReference>
<dbReference type="PANTHER" id="PTHR42648">
    <property type="entry name" value="TRANSPOSASE, PUTATIVE-RELATED"/>
    <property type="match status" value="1"/>
</dbReference>
<gene>
    <name evidence="1" type="ORF">PR001_g6701</name>
    <name evidence="2" type="ORF">PR003_g7580</name>
</gene>